<dbReference type="InterPro" id="IPR036249">
    <property type="entry name" value="Thioredoxin-like_sf"/>
</dbReference>
<evidence type="ECO:0000259" key="4">
    <source>
        <dbReference type="PROSITE" id="PS51352"/>
    </source>
</evidence>
<feature type="domain" description="Thioredoxin" evidence="4">
    <location>
        <begin position="520"/>
        <end position="659"/>
    </location>
</feature>
<dbReference type="Proteomes" id="UP001239462">
    <property type="component" value="Unassembled WGS sequence"/>
</dbReference>
<dbReference type="PANTHER" id="PTHR42852:SF17">
    <property type="entry name" value="THIOREDOXIN-LIKE PROTEIN HI_1115"/>
    <property type="match status" value="1"/>
</dbReference>
<evidence type="ECO:0000313" key="5">
    <source>
        <dbReference type="EMBL" id="MDM4017840.1"/>
    </source>
</evidence>
<dbReference type="EMBL" id="JASZZN010000016">
    <property type="protein sequence ID" value="MDM4017840.1"/>
    <property type="molecule type" value="Genomic_DNA"/>
</dbReference>
<protein>
    <submittedName>
        <fullName evidence="5">Redoxin family protein</fullName>
    </submittedName>
</protein>
<dbReference type="PROSITE" id="PS51352">
    <property type="entry name" value="THIOREDOXIN_2"/>
    <property type="match status" value="1"/>
</dbReference>
<dbReference type="Pfam" id="PF08534">
    <property type="entry name" value="Redoxin"/>
    <property type="match status" value="1"/>
</dbReference>
<evidence type="ECO:0000256" key="1">
    <source>
        <dbReference type="ARBA" id="ARBA00004196"/>
    </source>
</evidence>
<evidence type="ECO:0000256" key="2">
    <source>
        <dbReference type="ARBA" id="ARBA00022748"/>
    </source>
</evidence>
<reference evidence="5 6" key="1">
    <citation type="submission" date="2023-06" db="EMBL/GenBank/DDBJ databases">
        <title>Roseiconus lacunae JC819 isolated from Gulf of Mannar region, Tamil Nadu.</title>
        <authorList>
            <person name="Pk S."/>
            <person name="Ch S."/>
            <person name="Ch V.R."/>
        </authorList>
    </citation>
    <scope>NUCLEOTIDE SEQUENCE [LARGE SCALE GENOMIC DNA]</scope>
    <source>
        <strain evidence="5 6">JC819</strain>
    </source>
</reference>
<dbReference type="InterPro" id="IPR013766">
    <property type="entry name" value="Thioredoxin_domain"/>
</dbReference>
<sequence length="659" mass="71662">MTDRVQLGKLVLTSYEMFVPRKPEAGSGLRNFLTKRALIAALAVSGWAGAASAAGPSVAKALSLKPIQKDAVYETVDEASFDRCQVVTIDEPGQSGWEVVGPEGTLLRRFVDTNGDQSIDLWSYFNFGIESYRDIDSDGNRKADQYRWLGNAGTRWGLDEDEDGKIDRWKRISAEEVTAEVVAALRDQDSPRFNALLVTSEELDSLGLGTEKKEQIEAKVRMATREFTSIAKDQKVLSGSATWLQFAAPAPGLVPAGTGGSTEDVLVYENVVAMFESDGSSGQLMVGTLVKVGDLWRMVALPAVGSGDGALAQSSPLFFSPSADSSAMAGGLGSEEMQALVGSLESIDQKLASAEGGEAAKLHAARAQLVERLIAQSVTPEDKESWARQLVDTLRVAVQSGQYPAGMKQLGAIGNQFARQSPALAAYADYEALQTEWIVRQRDAKDEDQPKVQEWYHESLATFVDDHPRSVEAAKALLQLALGKEFDSDKDAAVAYYKKVRDNYEGTDEAEKAAGAVNRLESVGRKIELTGSTIEGKPFKLSSLRGRPVVIHYWATWCGPCKQDMKLLSRLQARYRQAGLTLVGINVDAQRSEAIAFLNENRLPWVQLFEEGGLEYSRLSKAFGVQTLPTMMLIDKTGAVVSNNIGANELDEAIDKLVK</sequence>
<name>A0ABT7PMX9_9BACT</name>
<dbReference type="PANTHER" id="PTHR42852">
    <property type="entry name" value="THIOL:DISULFIDE INTERCHANGE PROTEIN DSBE"/>
    <property type="match status" value="1"/>
</dbReference>
<dbReference type="InterPro" id="IPR011990">
    <property type="entry name" value="TPR-like_helical_dom_sf"/>
</dbReference>
<dbReference type="InterPro" id="IPR013740">
    <property type="entry name" value="Redoxin"/>
</dbReference>
<dbReference type="RefSeq" id="WP_289165398.1">
    <property type="nucleotide sequence ID" value="NZ_JASZZN010000016.1"/>
</dbReference>
<keyword evidence="6" id="KW-1185">Reference proteome</keyword>
<proteinExistence type="predicted"/>
<dbReference type="InterPro" id="IPR017937">
    <property type="entry name" value="Thioredoxin_CS"/>
</dbReference>
<evidence type="ECO:0000256" key="3">
    <source>
        <dbReference type="ARBA" id="ARBA00023284"/>
    </source>
</evidence>
<dbReference type="CDD" id="cd02966">
    <property type="entry name" value="TlpA_like_family"/>
    <property type="match status" value="1"/>
</dbReference>
<comment type="caution">
    <text evidence="5">The sequence shown here is derived from an EMBL/GenBank/DDBJ whole genome shotgun (WGS) entry which is preliminary data.</text>
</comment>
<keyword evidence="3" id="KW-0676">Redox-active center</keyword>
<dbReference type="Gene3D" id="1.25.40.10">
    <property type="entry name" value="Tetratricopeptide repeat domain"/>
    <property type="match status" value="1"/>
</dbReference>
<accession>A0ABT7PMX9</accession>
<keyword evidence="2" id="KW-0201">Cytochrome c-type biogenesis</keyword>
<evidence type="ECO:0000313" key="6">
    <source>
        <dbReference type="Proteomes" id="UP001239462"/>
    </source>
</evidence>
<gene>
    <name evidence="5" type="ORF">QTN89_20495</name>
</gene>
<organism evidence="5 6">
    <name type="scientific">Roseiconus lacunae</name>
    <dbReference type="NCBI Taxonomy" id="2605694"/>
    <lineage>
        <taxon>Bacteria</taxon>
        <taxon>Pseudomonadati</taxon>
        <taxon>Planctomycetota</taxon>
        <taxon>Planctomycetia</taxon>
        <taxon>Pirellulales</taxon>
        <taxon>Pirellulaceae</taxon>
        <taxon>Roseiconus</taxon>
    </lineage>
</organism>
<dbReference type="SUPFAM" id="SSF52833">
    <property type="entry name" value="Thioredoxin-like"/>
    <property type="match status" value="1"/>
</dbReference>
<comment type="subcellular location">
    <subcellularLocation>
        <location evidence="1">Cell envelope</location>
    </subcellularLocation>
</comment>
<dbReference type="InterPro" id="IPR050553">
    <property type="entry name" value="Thioredoxin_ResA/DsbE_sf"/>
</dbReference>
<dbReference type="Gene3D" id="3.40.30.10">
    <property type="entry name" value="Glutaredoxin"/>
    <property type="match status" value="1"/>
</dbReference>
<dbReference type="PROSITE" id="PS00194">
    <property type="entry name" value="THIOREDOXIN_1"/>
    <property type="match status" value="1"/>
</dbReference>